<dbReference type="EMBL" id="JACHDD010000001">
    <property type="protein sequence ID" value="MBB5422639.1"/>
    <property type="molecule type" value="Genomic_DNA"/>
</dbReference>
<sequence length="203" mass="23297">MANSYTTGNHAKQIRQSVVSDVISYMKICEIPAYFINPRLVQLALESSYKAQPVFWRALDRATVLRALEIHAPGFERSLSFVEENAYEILINRIDFMLDVRFRDELHAEILLSAPKSKQQLVLKEPFKYLVHQLYARGEVDLAQVLMAERETAPGAALELVEAQRAAREGRPFMTELMQDAMVARDAFIFDRPFDRADSEDDQ</sequence>
<reference evidence="1 2" key="1">
    <citation type="submission" date="2020-08" db="EMBL/GenBank/DDBJ databases">
        <title>Genomic Encyclopedia of Type Strains, Phase IV (KMG-V): Genome sequencing to study the core and pangenomes of soil and plant-associated prokaryotes.</title>
        <authorList>
            <person name="Whitman W."/>
        </authorList>
    </citation>
    <scope>NUCLEOTIDE SEQUENCE [LARGE SCALE GENOMIC DNA]</scope>
    <source>
        <strain evidence="1 2">JPY158</strain>
    </source>
</reference>
<evidence type="ECO:0000313" key="2">
    <source>
        <dbReference type="Proteomes" id="UP000592780"/>
    </source>
</evidence>
<comment type="caution">
    <text evidence="1">The sequence shown here is derived from an EMBL/GenBank/DDBJ whole genome shotgun (WGS) entry which is preliminary data.</text>
</comment>
<protein>
    <submittedName>
        <fullName evidence="1">Uncharacterized protein</fullName>
    </submittedName>
</protein>
<gene>
    <name evidence="1" type="ORF">HDG40_000780</name>
</gene>
<proteinExistence type="predicted"/>
<dbReference type="RefSeq" id="WP_184128570.1">
    <property type="nucleotide sequence ID" value="NZ_JACHDD010000001.1"/>
</dbReference>
<keyword evidence="2" id="KW-1185">Reference proteome</keyword>
<evidence type="ECO:0000313" key="1">
    <source>
        <dbReference type="EMBL" id="MBB5422639.1"/>
    </source>
</evidence>
<dbReference type="Proteomes" id="UP000592780">
    <property type="component" value="Unassembled WGS sequence"/>
</dbReference>
<dbReference type="AlphaFoldDB" id="A0A7W8Q3M4"/>
<name>A0A7W8Q3M4_PARAM</name>
<accession>A0A7W8Q3M4</accession>
<organism evidence="1 2">
    <name type="scientific">Paraburkholderia atlantica</name>
    <dbReference type="NCBI Taxonomy" id="2654982"/>
    <lineage>
        <taxon>Bacteria</taxon>
        <taxon>Pseudomonadati</taxon>
        <taxon>Pseudomonadota</taxon>
        <taxon>Betaproteobacteria</taxon>
        <taxon>Burkholderiales</taxon>
        <taxon>Burkholderiaceae</taxon>
        <taxon>Paraburkholderia</taxon>
    </lineage>
</organism>